<evidence type="ECO:0000313" key="1">
    <source>
        <dbReference type="EMBL" id="JAH05019.1"/>
    </source>
</evidence>
<reference evidence="1" key="1">
    <citation type="submission" date="2014-11" db="EMBL/GenBank/DDBJ databases">
        <authorList>
            <person name="Amaro Gonzalez C."/>
        </authorList>
    </citation>
    <scope>NUCLEOTIDE SEQUENCE</scope>
</reference>
<proteinExistence type="predicted"/>
<reference evidence="1" key="2">
    <citation type="journal article" date="2015" name="Fish Shellfish Immunol.">
        <title>Early steps in the European eel (Anguilla anguilla)-Vibrio vulnificus interaction in the gills: Role of the RtxA13 toxin.</title>
        <authorList>
            <person name="Callol A."/>
            <person name="Pajuelo D."/>
            <person name="Ebbesson L."/>
            <person name="Teles M."/>
            <person name="MacKenzie S."/>
            <person name="Amaro C."/>
        </authorList>
    </citation>
    <scope>NUCLEOTIDE SEQUENCE</scope>
</reference>
<dbReference type="EMBL" id="GBXM01103558">
    <property type="protein sequence ID" value="JAH05019.1"/>
    <property type="molecule type" value="Transcribed_RNA"/>
</dbReference>
<sequence>MIIIMSASYVKPLCELNENNEMLKLQEQLKFLLRDIFVLCFYFYCTYAS</sequence>
<name>A0A0E9PKI3_ANGAN</name>
<organism evidence="1">
    <name type="scientific">Anguilla anguilla</name>
    <name type="common">European freshwater eel</name>
    <name type="synonym">Muraena anguilla</name>
    <dbReference type="NCBI Taxonomy" id="7936"/>
    <lineage>
        <taxon>Eukaryota</taxon>
        <taxon>Metazoa</taxon>
        <taxon>Chordata</taxon>
        <taxon>Craniata</taxon>
        <taxon>Vertebrata</taxon>
        <taxon>Euteleostomi</taxon>
        <taxon>Actinopterygii</taxon>
        <taxon>Neopterygii</taxon>
        <taxon>Teleostei</taxon>
        <taxon>Anguilliformes</taxon>
        <taxon>Anguillidae</taxon>
        <taxon>Anguilla</taxon>
    </lineage>
</organism>
<dbReference type="AlphaFoldDB" id="A0A0E9PKI3"/>
<accession>A0A0E9PKI3</accession>
<protein>
    <submittedName>
        <fullName evidence="1">Uncharacterized protein</fullName>
    </submittedName>
</protein>